<gene>
    <name evidence="4" type="ORF">DGAL_LOCUS2977</name>
</gene>
<sequence length="212" mass="23292">MRSLLLICVFALICAVRGAPQTRAGDLMPLDVYYESLCPDSRNFLVNQLNPSWATLSTFTDLRLIPFGKATFQPITEGGWSFECQHGPDECTGNILHACGIKYSSTITQALNFTTCLMDLPTDGELCAELAGLDYAPIDICQMSIEGQDLVHDHGVETLNLEPTLFFVPWIIYNKVWDLSNQQDSLTNLTAVACNNAPANTPACSVKIPSRI</sequence>
<evidence type="ECO:0000313" key="5">
    <source>
        <dbReference type="Proteomes" id="UP000789390"/>
    </source>
</evidence>
<dbReference type="PANTHER" id="PTHR13234:SF68">
    <property type="entry name" value="GH19763P"/>
    <property type="match status" value="1"/>
</dbReference>
<name>A0A8J2RJ66_9CRUS</name>
<keyword evidence="3" id="KW-0732">Signal</keyword>
<dbReference type="InterPro" id="IPR004911">
    <property type="entry name" value="Interferon-induced_GILT"/>
</dbReference>
<comment type="similarity">
    <text evidence="1">Belongs to the GILT family.</text>
</comment>
<evidence type="ECO:0000256" key="3">
    <source>
        <dbReference type="SAM" id="SignalP"/>
    </source>
</evidence>
<evidence type="ECO:0000256" key="1">
    <source>
        <dbReference type="ARBA" id="ARBA00005679"/>
    </source>
</evidence>
<accession>A0A8J2RJ66</accession>
<evidence type="ECO:0000313" key="4">
    <source>
        <dbReference type="EMBL" id="CAH0100690.1"/>
    </source>
</evidence>
<reference evidence="4" key="1">
    <citation type="submission" date="2021-11" db="EMBL/GenBank/DDBJ databases">
        <authorList>
            <person name="Schell T."/>
        </authorList>
    </citation>
    <scope>NUCLEOTIDE SEQUENCE</scope>
    <source>
        <strain evidence="4">M5</strain>
    </source>
</reference>
<dbReference type="AlphaFoldDB" id="A0A8J2RJ66"/>
<keyword evidence="2" id="KW-0325">Glycoprotein</keyword>
<feature type="chain" id="PRO_5035231586" description="Gamma-interferon-inducible lysosomal thiol reductase" evidence="3">
    <location>
        <begin position="19"/>
        <end position="212"/>
    </location>
</feature>
<dbReference type="GO" id="GO:0016671">
    <property type="term" value="F:oxidoreductase activity, acting on a sulfur group of donors, disulfide as acceptor"/>
    <property type="evidence" value="ECO:0007669"/>
    <property type="project" value="InterPro"/>
</dbReference>
<evidence type="ECO:0000256" key="2">
    <source>
        <dbReference type="ARBA" id="ARBA00023180"/>
    </source>
</evidence>
<dbReference type="EMBL" id="CAKKLH010000043">
    <property type="protein sequence ID" value="CAH0100690.1"/>
    <property type="molecule type" value="Genomic_DNA"/>
</dbReference>
<keyword evidence="5" id="KW-1185">Reference proteome</keyword>
<evidence type="ECO:0008006" key="6">
    <source>
        <dbReference type="Google" id="ProtNLM"/>
    </source>
</evidence>
<comment type="caution">
    <text evidence="4">The sequence shown here is derived from an EMBL/GenBank/DDBJ whole genome shotgun (WGS) entry which is preliminary data.</text>
</comment>
<protein>
    <recommendedName>
        <fullName evidence="6">Gamma-interferon-inducible lysosomal thiol reductase</fullName>
    </recommendedName>
</protein>
<proteinExistence type="inferred from homology"/>
<dbReference type="Proteomes" id="UP000789390">
    <property type="component" value="Unassembled WGS sequence"/>
</dbReference>
<dbReference type="OrthoDB" id="958254at2759"/>
<feature type="signal peptide" evidence="3">
    <location>
        <begin position="1"/>
        <end position="18"/>
    </location>
</feature>
<organism evidence="4 5">
    <name type="scientific">Daphnia galeata</name>
    <dbReference type="NCBI Taxonomy" id="27404"/>
    <lineage>
        <taxon>Eukaryota</taxon>
        <taxon>Metazoa</taxon>
        <taxon>Ecdysozoa</taxon>
        <taxon>Arthropoda</taxon>
        <taxon>Crustacea</taxon>
        <taxon>Branchiopoda</taxon>
        <taxon>Diplostraca</taxon>
        <taxon>Cladocera</taxon>
        <taxon>Anomopoda</taxon>
        <taxon>Daphniidae</taxon>
        <taxon>Daphnia</taxon>
    </lineage>
</organism>
<dbReference type="PANTHER" id="PTHR13234">
    <property type="entry name" value="GAMMA-INTERFERON INDUCIBLE LYSOSOMAL THIOL REDUCTASE GILT"/>
    <property type="match status" value="1"/>
</dbReference>
<dbReference type="Pfam" id="PF03227">
    <property type="entry name" value="GILT"/>
    <property type="match status" value="1"/>
</dbReference>